<feature type="transmembrane region" description="Helical" evidence="6">
    <location>
        <begin position="7"/>
        <end position="31"/>
    </location>
</feature>
<evidence type="ECO:0000256" key="1">
    <source>
        <dbReference type="ARBA" id="ARBA00004141"/>
    </source>
</evidence>
<comment type="subcellular location">
    <subcellularLocation>
        <location evidence="1">Membrane</location>
        <topology evidence="1">Multi-pass membrane protein</topology>
    </subcellularLocation>
</comment>
<evidence type="ECO:0000256" key="4">
    <source>
        <dbReference type="ARBA" id="ARBA00022989"/>
    </source>
</evidence>
<dbReference type="PANTHER" id="PTHR30071">
    <property type="entry name" value="HEME EXPORTER PROTEIN C"/>
    <property type="match status" value="1"/>
</dbReference>
<dbReference type="PANTHER" id="PTHR30071:SF1">
    <property type="entry name" value="CYTOCHROME B_B6 PROTEIN-RELATED"/>
    <property type="match status" value="1"/>
</dbReference>
<sequence length="824" mass="93324">MRIIEKYLSSFVTTIILLLLYIVGLALATFIEKYQGSVAARVMIYHSPIFFFLQFLLVVNFGMIAWKRRLMKRRRLGLALTHAAFIIILLGALVSHLFGEEGTLHLREGERGDRIVIQTAGHATYHTLPFTVELIRFTLTRYPGSASPSSYESELLVHVDGETRRARVYMNNVLDVKGYRFFQASYDPDERGTILSVNRDVAGRNITYTGYLMLGIGLVCTLLGKNSRFGQLRRRLKEAYGSARLMLLSFFLLIPAMSALAREKDGSSGARMREVVLSNVVSPEHAARFGSLPVQSPNGRMSPINTFSSEVLRKLHKSDRYGSLNSDQFLLSLLALPEMWVRVPLIAISNKELAAYYDLGEEECAYIEFFDRDGRYKLQAGLEEAYNKMPVERTRFDKDLIKLDEQVNIFHLLINYQMLNIFPKEDDPNHKWYAPGDDLSVFTGKDSLFVSRIMGWYLSEVQAGLKSGDWSQADEVVNMIATYQQARNKSLDIHPEKMRAEIQYNRLDVFRQCKKGYLVLGGLLLIAAFISLFKRARWIAYAKGILGVGILAVFLFHMYGMGMRWYIAGYAPWSNSYETMVYVAWATVCAGGLFARKSMLTLALATLFGGIILFVSGLNWMDPQINPLVPVLKSPWLMFHVAVIVGAYGFFGISCLIGLSNLAMMCIQGKSDKGIVREHVRALSIVNEMSLWIGLALMTIGTFLGAIWANESWGRYWGWDPKETWALITMVVYALVTHLHLIPGCRKDPWLFNFASVVAFYSVLMTFFGVNYFLSGMHSYGQNDAINGIFVYLYLSIGVVSLIGAFAYRKRGYFHSNETKFSLE</sequence>
<evidence type="ECO:0000256" key="2">
    <source>
        <dbReference type="ARBA" id="ARBA00022692"/>
    </source>
</evidence>
<comment type="caution">
    <text evidence="9">The sequence shown here is derived from an EMBL/GenBank/DDBJ whole genome shotgun (WGS) entry which is preliminary data.</text>
</comment>
<feature type="transmembrane region" description="Helical" evidence="6">
    <location>
        <begin position="516"/>
        <end position="533"/>
    </location>
</feature>
<dbReference type="EMBL" id="DXEN01000012">
    <property type="protein sequence ID" value="HIX85407.1"/>
    <property type="molecule type" value="Genomic_DNA"/>
</dbReference>
<name>A0A9D2BPA7_9BACT</name>
<feature type="transmembrane region" description="Helical" evidence="6">
    <location>
        <begin position="641"/>
        <end position="664"/>
    </location>
</feature>
<reference evidence="9" key="2">
    <citation type="submission" date="2021-04" db="EMBL/GenBank/DDBJ databases">
        <authorList>
            <person name="Gilroy R."/>
        </authorList>
    </citation>
    <scope>NUCLEOTIDE SEQUENCE</scope>
    <source>
        <strain evidence="9">ChiHecec2B26-12326</strain>
    </source>
</reference>
<feature type="transmembrane region" description="Helical" evidence="6">
    <location>
        <begin position="579"/>
        <end position="595"/>
    </location>
</feature>
<dbReference type="GO" id="GO:0017004">
    <property type="term" value="P:cytochrome complex assembly"/>
    <property type="evidence" value="ECO:0007669"/>
    <property type="project" value="UniProtKB-KW"/>
</dbReference>
<accession>A0A9D2BPA7</accession>
<feature type="transmembrane region" description="Helical" evidence="6">
    <location>
        <begin position="724"/>
        <end position="743"/>
    </location>
</feature>
<protein>
    <submittedName>
        <fullName evidence="9">Cytochrome c biogenesis protein CcsA</fullName>
    </submittedName>
</protein>
<evidence type="ECO:0000256" key="3">
    <source>
        <dbReference type="ARBA" id="ARBA00022748"/>
    </source>
</evidence>
<dbReference type="GO" id="GO:0020037">
    <property type="term" value="F:heme binding"/>
    <property type="evidence" value="ECO:0007669"/>
    <property type="project" value="InterPro"/>
</dbReference>
<feature type="domain" description="ResB-like" evidence="8">
    <location>
        <begin position="74"/>
        <end position="192"/>
    </location>
</feature>
<organism evidence="9 10">
    <name type="scientific">Candidatus Parabacteroides intestinigallinarum</name>
    <dbReference type="NCBI Taxonomy" id="2838722"/>
    <lineage>
        <taxon>Bacteria</taxon>
        <taxon>Pseudomonadati</taxon>
        <taxon>Bacteroidota</taxon>
        <taxon>Bacteroidia</taxon>
        <taxon>Bacteroidales</taxon>
        <taxon>Tannerellaceae</taxon>
        <taxon>Parabacteroides</taxon>
    </lineage>
</organism>
<feature type="transmembrane region" description="Helical" evidence="6">
    <location>
        <begin position="545"/>
        <end position="567"/>
    </location>
</feature>
<evidence type="ECO:0000313" key="9">
    <source>
        <dbReference type="EMBL" id="HIX85407.1"/>
    </source>
</evidence>
<gene>
    <name evidence="9" type="primary">ccsA</name>
    <name evidence="9" type="ORF">H9848_02200</name>
</gene>
<dbReference type="Proteomes" id="UP000823847">
    <property type="component" value="Unassembled WGS sequence"/>
</dbReference>
<proteinExistence type="predicted"/>
<dbReference type="Pfam" id="PF05140">
    <property type="entry name" value="ResB"/>
    <property type="match status" value="1"/>
</dbReference>
<feature type="transmembrane region" description="Helical" evidence="6">
    <location>
        <begin position="750"/>
        <end position="774"/>
    </location>
</feature>
<keyword evidence="3" id="KW-0201">Cytochrome c-type biogenesis</keyword>
<feature type="transmembrane region" description="Helical" evidence="6">
    <location>
        <begin position="206"/>
        <end position="224"/>
    </location>
</feature>
<evidence type="ECO:0000259" key="8">
    <source>
        <dbReference type="Pfam" id="PF05140"/>
    </source>
</evidence>
<feature type="domain" description="Cytochrome c assembly protein" evidence="7">
    <location>
        <begin position="573"/>
        <end position="778"/>
    </location>
</feature>
<dbReference type="InterPro" id="IPR045062">
    <property type="entry name" value="Cyt_c_biogenesis_CcsA/CcmC"/>
</dbReference>
<feature type="transmembrane region" description="Helical" evidence="6">
    <location>
        <begin position="786"/>
        <end position="808"/>
    </location>
</feature>
<dbReference type="AlphaFoldDB" id="A0A9D2BPA7"/>
<dbReference type="InterPro" id="IPR002541">
    <property type="entry name" value="Cyt_c_assembly"/>
</dbReference>
<reference evidence="9" key="1">
    <citation type="journal article" date="2021" name="PeerJ">
        <title>Extensive microbial diversity within the chicken gut microbiome revealed by metagenomics and culture.</title>
        <authorList>
            <person name="Gilroy R."/>
            <person name="Ravi A."/>
            <person name="Getino M."/>
            <person name="Pursley I."/>
            <person name="Horton D.L."/>
            <person name="Alikhan N.F."/>
            <person name="Baker D."/>
            <person name="Gharbi K."/>
            <person name="Hall N."/>
            <person name="Watson M."/>
            <person name="Adriaenssens E.M."/>
            <person name="Foster-Nyarko E."/>
            <person name="Jarju S."/>
            <person name="Secka A."/>
            <person name="Antonio M."/>
            <person name="Oren A."/>
            <person name="Chaudhuri R.R."/>
            <person name="La Ragione R."/>
            <person name="Hildebrand F."/>
            <person name="Pallen M.J."/>
        </authorList>
    </citation>
    <scope>NUCLEOTIDE SEQUENCE</scope>
    <source>
        <strain evidence="9">ChiHecec2B26-12326</strain>
    </source>
</reference>
<evidence type="ECO:0000256" key="5">
    <source>
        <dbReference type="ARBA" id="ARBA00023136"/>
    </source>
</evidence>
<feature type="transmembrane region" description="Helical" evidence="6">
    <location>
        <begin position="685"/>
        <end position="709"/>
    </location>
</feature>
<evidence type="ECO:0000259" key="7">
    <source>
        <dbReference type="Pfam" id="PF01578"/>
    </source>
</evidence>
<feature type="transmembrane region" description="Helical" evidence="6">
    <location>
        <begin position="43"/>
        <end position="66"/>
    </location>
</feature>
<dbReference type="GO" id="GO:0005886">
    <property type="term" value="C:plasma membrane"/>
    <property type="evidence" value="ECO:0007669"/>
    <property type="project" value="TreeGrafter"/>
</dbReference>
<evidence type="ECO:0000256" key="6">
    <source>
        <dbReference type="SAM" id="Phobius"/>
    </source>
</evidence>
<feature type="transmembrane region" description="Helical" evidence="6">
    <location>
        <begin position="245"/>
        <end position="261"/>
    </location>
</feature>
<keyword evidence="4 6" id="KW-1133">Transmembrane helix</keyword>
<keyword evidence="5 6" id="KW-0472">Membrane</keyword>
<feature type="transmembrane region" description="Helical" evidence="6">
    <location>
        <begin position="602"/>
        <end position="621"/>
    </location>
</feature>
<dbReference type="Pfam" id="PF01578">
    <property type="entry name" value="Cytochrom_C_asm"/>
    <property type="match status" value="1"/>
</dbReference>
<evidence type="ECO:0000313" key="10">
    <source>
        <dbReference type="Proteomes" id="UP000823847"/>
    </source>
</evidence>
<dbReference type="InterPro" id="IPR007816">
    <property type="entry name" value="ResB-like_domain"/>
</dbReference>
<feature type="transmembrane region" description="Helical" evidence="6">
    <location>
        <begin position="78"/>
        <end position="98"/>
    </location>
</feature>
<keyword evidence="2 6" id="KW-0812">Transmembrane</keyword>